<keyword evidence="2" id="KW-1185">Reference proteome</keyword>
<organism evidence="1 2">
    <name type="scientific">Novosphingobium decolorationis</name>
    <dbReference type="NCBI Taxonomy" id="2698673"/>
    <lineage>
        <taxon>Bacteria</taxon>
        <taxon>Pseudomonadati</taxon>
        <taxon>Pseudomonadota</taxon>
        <taxon>Alphaproteobacteria</taxon>
        <taxon>Sphingomonadales</taxon>
        <taxon>Sphingomonadaceae</taxon>
        <taxon>Novosphingobium</taxon>
    </lineage>
</organism>
<sequence length="94" mass="10190">MADTPTSSVALAWASAASTIDTLLQQLDSAPDNDRELQDRLAAAEDALVDLPAPNIAGVLRKLELLWEQQLHGQDRTSVQKLTILDDLQRLATA</sequence>
<evidence type="ECO:0000313" key="2">
    <source>
        <dbReference type="Proteomes" id="UP000677126"/>
    </source>
</evidence>
<evidence type="ECO:0000313" key="1">
    <source>
        <dbReference type="EMBL" id="QVM85251.1"/>
    </source>
</evidence>
<accession>A0ABX8EB49</accession>
<gene>
    <name evidence="1" type="ORF">HT578_17530</name>
</gene>
<protein>
    <submittedName>
        <fullName evidence="1">Uncharacterized protein</fullName>
    </submittedName>
</protein>
<dbReference type="EMBL" id="CP054856">
    <property type="protein sequence ID" value="QVM85251.1"/>
    <property type="molecule type" value="Genomic_DNA"/>
</dbReference>
<proteinExistence type="predicted"/>
<name>A0ABX8EB49_9SPHN</name>
<dbReference type="Proteomes" id="UP000677126">
    <property type="component" value="Chromosome"/>
</dbReference>
<reference evidence="1 2" key="1">
    <citation type="journal article" date="2021" name="Int. J. Syst. Evol. Microbiol.">
        <title>Novosphingobium decolorationis sp. nov., an aniline blue-decolourizing bacterium isolated from East Pacific sediment.</title>
        <authorList>
            <person name="Chen X."/>
            <person name="Dong B."/>
            <person name="Chen T."/>
            <person name="Ren N."/>
            <person name="Wang J."/>
            <person name="Xu Y."/>
            <person name="Yang J."/>
            <person name="Zhu S."/>
            <person name="Chen J."/>
        </authorList>
    </citation>
    <scope>NUCLEOTIDE SEQUENCE [LARGE SCALE GENOMIC DNA]</scope>
    <source>
        <strain evidence="1 2">502str22</strain>
    </source>
</reference>
<dbReference type="RefSeq" id="WP_213500900.1">
    <property type="nucleotide sequence ID" value="NZ_CP054856.1"/>
</dbReference>